<accession>X0VI06</accession>
<feature type="compositionally biased region" description="Polar residues" evidence="1">
    <location>
        <begin position="11"/>
        <end position="27"/>
    </location>
</feature>
<sequence length="33" mass="3564">ILLVADCQMSRAKSSIEQDGDSTSPQASRDEPQ</sequence>
<dbReference type="AlphaFoldDB" id="X0VI06"/>
<feature type="region of interest" description="Disordered" evidence="1">
    <location>
        <begin position="8"/>
        <end position="33"/>
    </location>
</feature>
<evidence type="ECO:0000256" key="1">
    <source>
        <dbReference type="SAM" id="MobiDB-lite"/>
    </source>
</evidence>
<evidence type="ECO:0000313" key="2">
    <source>
        <dbReference type="EMBL" id="GAG10847.1"/>
    </source>
</evidence>
<gene>
    <name evidence="2" type="ORF">S01H1_37223</name>
</gene>
<name>X0VI06_9ZZZZ</name>
<dbReference type="EMBL" id="BARS01023379">
    <property type="protein sequence ID" value="GAG10847.1"/>
    <property type="molecule type" value="Genomic_DNA"/>
</dbReference>
<feature type="non-terminal residue" evidence="2">
    <location>
        <position position="1"/>
    </location>
</feature>
<organism evidence="2">
    <name type="scientific">marine sediment metagenome</name>
    <dbReference type="NCBI Taxonomy" id="412755"/>
    <lineage>
        <taxon>unclassified sequences</taxon>
        <taxon>metagenomes</taxon>
        <taxon>ecological metagenomes</taxon>
    </lineage>
</organism>
<proteinExistence type="predicted"/>
<comment type="caution">
    <text evidence="2">The sequence shown here is derived from an EMBL/GenBank/DDBJ whole genome shotgun (WGS) entry which is preliminary data.</text>
</comment>
<protein>
    <submittedName>
        <fullName evidence="2">Uncharacterized protein</fullName>
    </submittedName>
</protein>
<reference evidence="2" key="1">
    <citation type="journal article" date="2014" name="Front. Microbiol.">
        <title>High frequency of phylogenetically diverse reductive dehalogenase-homologous genes in deep subseafloor sedimentary metagenomes.</title>
        <authorList>
            <person name="Kawai M."/>
            <person name="Futagami T."/>
            <person name="Toyoda A."/>
            <person name="Takaki Y."/>
            <person name="Nishi S."/>
            <person name="Hori S."/>
            <person name="Arai W."/>
            <person name="Tsubouchi T."/>
            <person name="Morono Y."/>
            <person name="Uchiyama I."/>
            <person name="Ito T."/>
            <person name="Fujiyama A."/>
            <person name="Inagaki F."/>
            <person name="Takami H."/>
        </authorList>
    </citation>
    <scope>NUCLEOTIDE SEQUENCE</scope>
    <source>
        <strain evidence="2">Expedition CK06-06</strain>
    </source>
</reference>